<reference evidence="8 9" key="1">
    <citation type="submission" date="2023-03" db="EMBL/GenBank/DDBJ databases">
        <title>Mating type loci evolution in Malassezia.</title>
        <authorList>
            <person name="Coelho M.A."/>
        </authorList>
    </citation>
    <scope>NUCLEOTIDE SEQUENCE [LARGE SCALE GENOMIC DNA]</scope>
    <source>
        <strain evidence="8 9">CBS 13387</strain>
    </source>
</reference>
<feature type="transmembrane region" description="Helical" evidence="6">
    <location>
        <begin position="352"/>
        <end position="373"/>
    </location>
</feature>
<keyword evidence="4 6" id="KW-0472">Membrane</keyword>
<dbReference type="Gene3D" id="1.20.1510.10">
    <property type="entry name" value="Cation efflux protein transmembrane domain"/>
    <property type="match status" value="1"/>
</dbReference>
<feature type="transmembrane region" description="Helical" evidence="6">
    <location>
        <begin position="277"/>
        <end position="301"/>
    </location>
</feature>
<evidence type="ECO:0000313" key="9">
    <source>
        <dbReference type="Proteomes" id="UP001217582"/>
    </source>
</evidence>
<feature type="transmembrane region" description="Helical" evidence="6">
    <location>
        <begin position="238"/>
        <end position="257"/>
    </location>
</feature>
<dbReference type="GO" id="GO:0008324">
    <property type="term" value="F:monoatomic cation transmembrane transporter activity"/>
    <property type="evidence" value="ECO:0007669"/>
    <property type="project" value="InterPro"/>
</dbReference>
<keyword evidence="3 6" id="KW-1133">Transmembrane helix</keyword>
<feature type="region of interest" description="Disordered" evidence="5">
    <location>
        <begin position="75"/>
        <end position="140"/>
    </location>
</feature>
<dbReference type="GO" id="GO:0030003">
    <property type="term" value="P:intracellular monoatomic cation homeostasis"/>
    <property type="evidence" value="ECO:0007669"/>
    <property type="project" value="UniProtKB-ARBA"/>
</dbReference>
<feature type="transmembrane region" description="Helical" evidence="6">
    <location>
        <begin position="196"/>
        <end position="217"/>
    </location>
</feature>
<evidence type="ECO:0000256" key="6">
    <source>
        <dbReference type="SAM" id="Phobius"/>
    </source>
</evidence>
<evidence type="ECO:0000256" key="4">
    <source>
        <dbReference type="ARBA" id="ARBA00023136"/>
    </source>
</evidence>
<sequence>MASEPPQRIVPALNPQRRVPRSAPTRTVPSSAHEARGAAQREHSRRSSQIHARNLSAFFPRPGTDAAREYEAFRSQQPQVLPKIVTQDAQPASPDTVSPVKRRDQRRSERRASHILSPSMQLDPTQLISPDPMRASSAAWTSMPSRAVSESFTTPEEPLDTLQPLPCGMYALAAFGTVQFGLGATLWVMGQLRDSLALTGFGFLVVFDTLGLVNAICKYRTKSAASEPLRRPFGMHRFESLLDFTLVLYLFFAGMYMCKENAEHALLASSAPHEEDRAGLVLPLGVLVVALGMCVATNVVLRNHERLGMACGMGLDGWHESLDGRLRRPSHARHMSVLVRPVMAAQPLYHAFLNPFAGLILFFAIVLVVSAVFLPPTQAASFDKLLAGLEGVSMMYVSLTALRPLCKLLLQAAPPPNDAQLMQVQRALSKVESHPAVVGMPHVQTWQLTLPSLGYTKSGIGTDGQRGLAHVLSMHRTIKSPPLVVTVHIKIKQDATAQEYEDVSRVAWLHGSLALNISPACQVGDAVRGSQCVGDLTIQVTREGQDAVHHHHYHDCHHHGHHHHHHGHHHHGHHHHHHGLSHDHHHHHHSHGHHVCHS</sequence>
<dbReference type="AlphaFoldDB" id="A0AAJ5Z1U4"/>
<proteinExistence type="predicted"/>
<evidence type="ECO:0000256" key="1">
    <source>
        <dbReference type="ARBA" id="ARBA00004141"/>
    </source>
</evidence>
<dbReference type="Pfam" id="PF01545">
    <property type="entry name" value="Cation_efflux"/>
    <property type="match status" value="1"/>
</dbReference>
<evidence type="ECO:0000259" key="7">
    <source>
        <dbReference type="Pfam" id="PF01545"/>
    </source>
</evidence>
<evidence type="ECO:0000313" key="8">
    <source>
        <dbReference type="EMBL" id="WFD17385.1"/>
    </source>
</evidence>
<name>A0AAJ5Z1U4_9BASI</name>
<keyword evidence="9" id="KW-1185">Reference proteome</keyword>
<evidence type="ECO:0000256" key="2">
    <source>
        <dbReference type="ARBA" id="ARBA00022692"/>
    </source>
</evidence>
<dbReference type="Proteomes" id="UP001217582">
    <property type="component" value="Chromosome 7"/>
</dbReference>
<dbReference type="GO" id="GO:0098771">
    <property type="term" value="P:inorganic ion homeostasis"/>
    <property type="evidence" value="ECO:0007669"/>
    <property type="project" value="UniProtKB-ARBA"/>
</dbReference>
<dbReference type="SUPFAM" id="SSF161111">
    <property type="entry name" value="Cation efflux protein transmembrane domain-like"/>
    <property type="match status" value="1"/>
</dbReference>
<feature type="region of interest" description="Disordered" evidence="5">
    <location>
        <begin position="1"/>
        <end position="62"/>
    </location>
</feature>
<organism evidence="8 9">
    <name type="scientific">Malassezia arunalokei</name>
    <dbReference type="NCBI Taxonomy" id="1514897"/>
    <lineage>
        <taxon>Eukaryota</taxon>
        <taxon>Fungi</taxon>
        <taxon>Dikarya</taxon>
        <taxon>Basidiomycota</taxon>
        <taxon>Ustilaginomycotina</taxon>
        <taxon>Malasseziomycetes</taxon>
        <taxon>Malasseziales</taxon>
        <taxon>Malasseziaceae</taxon>
        <taxon>Malassezia</taxon>
    </lineage>
</organism>
<feature type="region of interest" description="Disordered" evidence="5">
    <location>
        <begin position="554"/>
        <end position="598"/>
    </location>
</feature>
<feature type="compositionally biased region" description="Basic and acidic residues" evidence="5">
    <location>
        <begin position="33"/>
        <end position="42"/>
    </location>
</feature>
<dbReference type="EMBL" id="CP119922">
    <property type="protein sequence ID" value="WFD17385.1"/>
    <property type="molecule type" value="Genomic_DNA"/>
</dbReference>
<keyword evidence="2 6" id="KW-0812">Transmembrane</keyword>
<gene>
    <name evidence="8" type="ORF">MARU1_003437</name>
</gene>
<evidence type="ECO:0000256" key="3">
    <source>
        <dbReference type="ARBA" id="ARBA00022989"/>
    </source>
</evidence>
<dbReference type="InterPro" id="IPR058533">
    <property type="entry name" value="Cation_efflux_TM"/>
</dbReference>
<feature type="compositionally biased region" description="Polar residues" evidence="5">
    <location>
        <begin position="116"/>
        <end position="128"/>
    </location>
</feature>
<feature type="domain" description="Cation efflux protein transmembrane" evidence="7">
    <location>
        <begin position="178"/>
        <end position="410"/>
    </location>
</feature>
<dbReference type="GO" id="GO:0016020">
    <property type="term" value="C:membrane"/>
    <property type="evidence" value="ECO:0007669"/>
    <property type="project" value="UniProtKB-SubCell"/>
</dbReference>
<comment type="subcellular location">
    <subcellularLocation>
        <location evidence="1">Membrane</location>
        <topology evidence="1">Multi-pass membrane protein</topology>
    </subcellularLocation>
</comment>
<feature type="compositionally biased region" description="Polar residues" evidence="5">
    <location>
        <begin position="87"/>
        <end position="96"/>
    </location>
</feature>
<evidence type="ECO:0000256" key="5">
    <source>
        <dbReference type="SAM" id="MobiDB-lite"/>
    </source>
</evidence>
<feature type="transmembrane region" description="Helical" evidence="6">
    <location>
        <begin position="169"/>
        <end position="190"/>
    </location>
</feature>
<protein>
    <recommendedName>
        <fullName evidence="7">Cation efflux protein transmembrane domain-containing protein</fullName>
    </recommendedName>
</protein>
<dbReference type="InterPro" id="IPR027469">
    <property type="entry name" value="Cation_efflux_TMD_sf"/>
</dbReference>
<accession>A0AAJ5Z1U4</accession>